<keyword evidence="2" id="KW-1185">Reference proteome</keyword>
<comment type="caution">
    <text evidence="1">The sequence shown here is derived from an EMBL/GenBank/DDBJ whole genome shotgun (WGS) entry which is preliminary data.</text>
</comment>
<dbReference type="AlphaFoldDB" id="A0AAV3XWH1"/>
<evidence type="ECO:0000313" key="2">
    <source>
        <dbReference type="Proteomes" id="UP000735302"/>
    </source>
</evidence>
<accession>A0AAV3XWH1</accession>
<protein>
    <submittedName>
        <fullName evidence="1">Uncharacterized protein</fullName>
    </submittedName>
</protein>
<organism evidence="1 2">
    <name type="scientific">Plakobranchus ocellatus</name>
    <dbReference type="NCBI Taxonomy" id="259542"/>
    <lineage>
        <taxon>Eukaryota</taxon>
        <taxon>Metazoa</taxon>
        <taxon>Spiralia</taxon>
        <taxon>Lophotrochozoa</taxon>
        <taxon>Mollusca</taxon>
        <taxon>Gastropoda</taxon>
        <taxon>Heterobranchia</taxon>
        <taxon>Euthyneura</taxon>
        <taxon>Panpulmonata</taxon>
        <taxon>Sacoglossa</taxon>
        <taxon>Placobranchoidea</taxon>
        <taxon>Plakobranchidae</taxon>
        <taxon>Plakobranchus</taxon>
    </lineage>
</organism>
<name>A0AAV3XWH1_9GAST</name>
<dbReference type="Proteomes" id="UP000735302">
    <property type="component" value="Unassembled WGS sequence"/>
</dbReference>
<reference evidence="1 2" key="1">
    <citation type="journal article" date="2021" name="Elife">
        <title>Chloroplast acquisition without the gene transfer in kleptoplastic sea slugs, Plakobranchus ocellatus.</title>
        <authorList>
            <person name="Maeda T."/>
            <person name="Takahashi S."/>
            <person name="Yoshida T."/>
            <person name="Shimamura S."/>
            <person name="Takaki Y."/>
            <person name="Nagai Y."/>
            <person name="Toyoda A."/>
            <person name="Suzuki Y."/>
            <person name="Arimoto A."/>
            <person name="Ishii H."/>
            <person name="Satoh N."/>
            <person name="Nishiyama T."/>
            <person name="Hasebe M."/>
            <person name="Maruyama T."/>
            <person name="Minagawa J."/>
            <person name="Obokata J."/>
            <person name="Shigenobu S."/>
        </authorList>
    </citation>
    <scope>NUCLEOTIDE SEQUENCE [LARGE SCALE GENOMIC DNA]</scope>
</reference>
<gene>
    <name evidence="1" type="ORF">PoB_000099200</name>
</gene>
<proteinExistence type="predicted"/>
<dbReference type="EMBL" id="BLXT01000127">
    <property type="protein sequence ID" value="GFN74486.1"/>
    <property type="molecule type" value="Genomic_DNA"/>
</dbReference>
<evidence type="ECO:0000313" key="1">
    <source>
        <dbReference type="EMBL" id="GFN74486.1"/>
    </source>
</evidence>
<sequence length="123" mass="13769">MMISHKDSLKPKSKANNDGKCQIVCFHSYSHCLLLVSVISCGFWCRTFDVSSMEGWHTKHDTLQEWQASCPVLGSLTVLPGKLEVSYCKLDSKEAVQLKDVFPVLVVSYPSSITFRASMPILK</sequence>